<dbReference type="PANTHER" id="PTHR44835">
    <property type="entry name" value="UDP-N-ACETYLGLUCOSAMINE--PEPTIDE N-ACETYLGLUCOSAMINYLTRANSFERASE SPINDLY-RELATED"/>
    <property type="match status" value="1"/>
</dbReference>
<dbReference type="Proteomes" id="UP000288587">
    <property type="component" value="Unassembled WGS sequence"/>
</dbReference>
<organism evidence="4 5">
    <name type="scientific">Inhella crocodyli</name>
    <dbReference type="NCBI Taxonomy" id="2499851"/>
    <lineage>
        <taxon>Bacteria</taxon>
        <taxon>Pseudomonadati</taxon>
        <taxon>Pseudomonadota</taxon>
        <taxon>Betaproteobacteria</taxon>
        <taxon>Burkholderiales</taxon>
        <taxon>Sphaerotilaceae</taxon>
        <taxon>Inhella</taxon>
    </lineage>
</organism>
<keyword evidence="3" id="KW-0808">Transferase</keyword>
<comment type="caution">
    <text evidence="4">The sequence shown here is derived from an EMBL/GenBank/DDBJ whole genome shotgun (WGS) entry which is preliminary data.</text>
</comment>
<dbReference type="GO" id="GO:0016757">
    <property type="term" value="F:glycosyltransferase activity"/>
    <property type="evidence" value="ECO:0007669"/>
    <property type="project" value="UniProtKB-KW"/>
</dbReference>
<dbReference type="Gene3D" id="3.40.50.11380">
    <property type="match status" value="1"/>
</dbReference>
<name>A0A3S2UI20_9BURK</name>
<evidence type="ECO:0000313" key="5">
    <source>
        <dbReference type="Proteomes" id="UP000288587"/>
    </source>
</evidence>
<comment type="pathway">
    <text evidence="1">Protein modification; protein glycosylation.</text>
</comment>
<evidence type="ECO:0000256" key="3">
    <source>
        <dbReference type="ARBA" id="ARBA00022679"/>
    </source>
</evidence>
<evidence type="ECO:0008006" key="6">
    <source>
        <dbReference type="Google" id="ProtNLM"/>
    </source>
</evidence>
<dbReference type="InterPro" id="IPR051939">
    <property type="entry name" value="Glycosyltr_41/O-GlcNAc_trsf"/>
</dbReference>
<keyword evidence="5" id="KW-1185">Reference proteome</keyword>
<dbReference type="AlphaFoldDB" id="A0A3S2UI20"/>
<dbReference type="RefSeq" id="WP_127681923.1">
    <property type="nucleotide sequence ID" value="NZ_SACM01000001.1"/>
</dbReference>
<evidence type="ECO:0000313" key="4">
    <source>
        <dbReference type="EMBL" id="RVT88593.1"/>
    </source>
</evidence>
<protein>
    <recommendedName>
        <fullName evidence="6">Adhesin</fullName>
    </recommendedName>
</protein>
<evidence type="ECO:0000256" key="1">
    <source>
        <dbReference type="ARBA" id="ARBA00004922"/>
    </source>
</evidence>
<gene>
    <name evidence="4" type="ORF">EOD73_06395</name>
</gene>
<dbReference type="OrthoDB" id="8608962at2"/>
<proteinExistence type="predicted"/>
<keyword evidence="2" id="KW-0328">Glycosyltransferase</keyword>
<dbReference type="PANTHER" id="PTHR44835:SF1">
    <property type="entry name" value="PROTEIN O-GLCNAC TRANSFERASE"/>
    <property type="match status" value="1"/>
</dbReference>
<evidence type="ECO:0000256" key="2">
    <source>
        <dbReference type="ARBA" id="ARBA00022676"/>
    </source>
</evidence>
<sequence length="625" mass="70016">MTAPAAPASPPTIAELIDLLERAVFQRRTAEGVERLLQLLLAMSTPRAPLGLMPPPGTPEQRRAVYTRVAAMISALLCSPDFRMDLRQITNLCGRKPILESIFELSGYEGPFHLLAYHGIRNPDGSLALRSNQVFVVSLFYSLDDLPEELLQGVLQLPPDQLLPLTLGWFTAPFVHSARGEANRRALIDASSRIESATPTAEVLQGLSSAWMHCSYADYPGKHALKRSLNAVWRRVCALSGMKSNMTPRRLTDRPVLLVNAERMMNGHAMHRSYAACLRQLRSRFEVVCMVTRATYTDDTAELFDRVELIEPGVDLKDICAKIVKLAPDVIYYPSLGMSEWTQAIANLRFAPVQVMTLGHPAPAMADTIDYTLVQSGHGEAGAEFGVKVIERQAWGQFVPHASAEVFAAERLRHNDDRFHIAVNSSLMKLSPRFLALCERLEAESKRKLHFHFFSSAVGVAFDRMHQILERRFRHFTLEPSRRYDGFLHILSGCELALSAFPFGNTNSTVDTCLMHIPTVAYVANEVLSIGDRDVMRMVGLPSWLVTDNDEDYFQVAMKLIHNDEARQAIMDQLAQTDVRAKVFEAPRPEDATEFVDAMDWIYRNHEALQASSQHLLKVGEPIPV</sequence>
<reference evidence="4 5" key="1">
    <citation type="submission" date="2019-01" db="EMBL/GenBank/DDBJ databases">
        <authorList>
            <person name="Chen W.-M."/>
        </authorList>
    </citation>
    <scope>NUCLEOTIDE SEQUENCE [LARGE SCALE GENOMIC DNA]</scope>
    <source>
        <strain evidence="4 5">CCP-18</strain>
    </source>
</reference>
<accession>A0A3S2UI20</accession>
<dbReference type="Gene3D" id="3.40.50.2000">
    <property type="entry name" value="Glycogen Phosphorylase B"/>
    <property type="match status" value="1"/>
</dbReference>
<dbReference type="EMBL" id="SACM01000001">
    <property type="protein sequence ID" value="RVT88593.1"/>
    <property type="molecule type" value="Genomic_DNA"/>
</dbReference>